<evidence type="ECO:0000256" key="4">
    <source>
        <dbReference type="RuleBase" id="RU364078"/>
    </source>
</evidence>
<keyword evidence="2 3" id="KW-0456">Lyase</keyword>
<keyword evidence="3 4" id="KW-0288">FMN</keyword>
<evidence type="ECO:0000259" key="6">
    <source>
        <dbReference type="Pfam" id="PF04127"/>
    </source>
</evidence>
<feature type="binding site" evidence="3">
    <location>
        <position position="322"/>
    </location>
    <ligand>
        <name>CTP</name>
        <dbReference type="ChEBI" id="CHEBI:37563"/>
    </ligand>
</feature>
<evidence type="ECO:0000256" key="2">
    <source>
        <dbReference type="ARBA" id="ARBA00023239"/>
    </source>
</evidence>
<comment type="caution">
    <text evidence="7">The sequence shown here is derived from an EMBL/GenBank/DDBJ whole genome shotgun (WGS) entry which is preliminary data.</text>
</comment>
<dbReference type="SUPFAM" id="SSF102645">
    <property type="entry name" value="CoaB-like"/>
    <property type="match status" value="1"/>
</dbReference>
<comment type="similarity">
    <text evidence="3 4">In the C-terminal section; belongs to the PPC synthetase family.</text>
</comment>
<dbReference type="InterPro" id="IPR036551">
    <property type="entry name" value="Flavin_trans-like"/>
</dbReference>
<dbReference type="NCBIfam" id="TIGR00521">
    <property type="entry name" value="coaBC_dfp"/>
    <property type="match status" value="1"/>
</dbReference>
<reference evidence="7 8" key="1">
    <citation type="submission" date="2015-09" db="EMBL/GenBank/DDBJ databases">
        <title>Genome sequence of Oxobacter pfennigii DSM 3222.</title>
        <authorList>
            <person name="Poehlein A."/>
            <person name="Bengelsdorf F.R."/>
            <person name="Schiel-Bengelsdorf B."/>
            <person name="Duerre P."/>
            <person name="Daniel R."/>
        </authorList>
    </citation>
    <scope>NUCLEOTIDE SEQUENCE [LARGE SCALE GENOMIC DNA]</scope>
    <source>
        <strain evidence="7 8">DSM 3222</strain>
    </source>
</reference>
<dbReference type="Gene3D" id="3.40.50.1950">
    <property type="entry name" value="Flavin prenyltransferase-like"/>
    <property type="match status" value="1"/>
</dbReference>
<dbReference type="SUPFAM" id="SSF52507">
    <property type="entry name" value="Homo-oligomeric flavin-containing Cys decarboxylases, HFCD"/>
    <property type="match status" value="1"/>
</dbReference>
<comment type="similarity">
    <text evidence="3 4">In the N-terminal section; belongs to the HFCD (homo-oligomeric flavin containing Cys decarboxylase) superfamily.</text>
</comment>
<keyword evidence="3" id="KW-0460">Magnesium</keyword>
<dbReference type="EC" id="4.1.1.36" evidence="3"/>
<dbReference type="STRING" id="36849.OXPF_21460"/>
<dbReference type="EC" id="6.3.2.5" evidence="3"/>
<comment type="catalytic activity">
    <reaction evidence="3 4">
        <text>(R)-4'-phosphopantothenate + L-cysteine + CTP = N-[(R)-4-phosphopantothenoyl]-L-cysteine + CMP + diphosphate + H(+)</text>
        <dbReference type="Rhea" id="RHEA:19397"/>
        <dbReference type="ChEBI" id="CHEBI:10986"/>
        <dbReference type="ChEBI" id="CHEBI:15378"/>
        <dbReference type="ChEBI" id="CHEBI:33019"/>
        <dbReference type="ChEBI" id="CHEBI:35235"/>
        <dbReference type="ChEBI" id="CHEBI:37563"/>
        <dbReference type="ChEBI" id="CHEBI:59458"/>
        <dbReference type="ChEBI" id="CHEBI:60377"/>
        <dbReference type="EC" id="6.3.2.5"/>
    </reaction>
</comment>
<feature type="active site" description="Proton donor" evidence="3">
    <location>
        <position position="157"/>
    </location>
</feature>
<name>A0A0P8WZQ4_9CLOT</name>
<keyword evidence="3 4" id="KW-0436">Ligase</keyword>
<comment type="pathway">
    <text evidence="3 4">Cofactor biosynthesis; coenzyme A biosynthesis; CoA from (R)-pantothenate: step 3/5.</text>
</comment>
<feature type="binding site" evidence="3">
    <location>
        <position position="336"/>
    </location>
    <ligand>
        <name>CTP</name>
        <dbReference type="ChEBI" id="CHEBI:37563"/>
    </ligand>
</feature>
<evidence type="ECO:0000313" key="8">
    <source>
        <dbReference type="Proteomes" id="UP000050326"/>
    </source>
</evidence>
<evidence type="ECO:0000256" key="3">
    <source>
        <dbReference type="HAMAP-Rule" id="MF_02225"/>
    </source>
</evidence>
<sequence length="396" mass="42945">MLSGKNIVLGVSGGIAAYKALDIVSKLKKLNANVDVIMTSSAAEFIKPLSFQALSQNPVIIDMFEEPKQWEIQHISLAKKADIFVIAPATANIIGKVANGIADDMLSTTVMATKAPVLLAPAMNTNMYESPIVKDNIHKLKKYGYLFIEPASGRLACGDVGKGKLPDVSDIVDEISLILYSNKDYNGKTVLVTAGPTQEEIDPVRYISNHSSGKMGYAIAEAARNRGAEVILVTGPVALIPPRYVQIINVTSNADMYNAVMDVYDRCDIIIKAAAVADYKPAEAFKHKIKKTDEDLNLSLKKNIDILKELGKIKGSKILVGFAAETDDLINNAKTKIEKKNLDMIVANDVTVEGSGFKADENLASIIKRDGEILSLNKMSKSELAHKILDIVKTIN</sequence>
<evidence type="ECO:0000256" key="1">
    <source>
        <dbReference type="ARBA" id="ARBA00022793"/>
    </source>
</evidence>
<evidence type="ECO:0000313" key="7">
    <source>
        <dbReference type="EMBL" id="KPU43981.1"/>
    </source>
</evidence>
<evidence type="ECO:0000259" key="5">
    <source>
        <dbReference type="Pfam" id="PF02441"/>
    </source>
</evidence>
<dbReference type="PANTHER" id="PTHR14359">
    <property type="entry name" value="HOMO-OLIGOMERIC FLAVIN CONTAINING CYS DECARBOXYLASE FAMILY"/>
    <property type="match status" value="1"/>
</dbReference>
<dbReference type="GO" id="GO:0004633">
    <property type="term" value="F:phosphopantothenoylcysteine decarboxylase activity"/>
    <property type="evidence" value="ECO:0007669"/>
    <property type="project" value="UniProtKB-UniRule"/>
</dbReference>
<comment type="cofactor">
    <cofactor evidence="3">
        <name>FMN</name>
        <dbReference type="ChEBI" id="CHEBI:58210"/>
    </cofactor>
    <text evidence="3">Binds 1 FMN per subunit.</text>
</comment>
<feature type="region of interest" description="Phosphopantothenoylcysteine decarboxylase" evidence="3">
    <location>
        <begin position="1"/>
        <end position="189"/>
    </location>
</feature>
<dbReference type="GO" id="GO:0015937">
    <property type="term" value="P:coenzyme A biosynthetic process"/>
    <property type="evidence" value="ECO:0007669"/>
    <property type="project" value="UniProtKB-UniRule"/>
</dbReference>
<comment type="catalytic activity">
    <reaction evidence="3 4">
        <text>N-[(R)-4-phosphopantothenoyl]-L-cysteine + H(+) = (R)-4'-phosphopantetheine + CO2</text>
        <dbReference type="Rhea" id="RHEA:16793"/>
        <dbReference type="ChEBI" id="CHEBI:15378"/>
        <dbReference type="ChEBI" id="CHEBI:16526"/>
        <dbReference type="ChEBI" id="CHEBI:59458"/>
        <dbReference type="ChEBI" id="CHEBI:61723"/>
        <dbReference type="EC" id="4.1.1.36"/>
    </reaction>
</comment>
<comment type="pathway">
    <text evidence="3 4">Cofactor biosynthesis; coenzyme A biosynthesis; CoA from (R)-pantothenate: step 2/5.</text>
</comment>
<dbReference type="InterPro" id="IPR035929">
    <property type="entry name" value="CoaB-like_sf"/>
</dbReference>
<dbReference type="PATRIC" id="fig|36849.3.peg.2265"/>
<keyword evidence="8" id="KW-1185">Reference proteome</keyword>
<dbReference type="InterPro" id="IPR005252">
    <property type="entry name" value="CoaBC"/>
</dbReference>
<dbReference type="GO" id="GO:0015941">
    <property type="term" value="P:pantothenate catabolic process"/>
    <property type="evidence" value="ECO:0007669"/>
    <property type="project" value="InterPro"/>
</dbReference>
<keyword evidence="1 3" id="KW-0210">Decarboxylase</keyword>
<feature type="region of interest" description="Phosphopantothenate--cysteine ligase" evidence="3">
    <location>
        <begin position="190"/>
        <end position="396"/>
    </location>
</feature>
<dbReference type="GO" id="GO:0010181">
    <property type="term" value="F:FMN binding"/>
    <property type="evidence" value="ECO:0007669"/>
    <property type="project" value="UniProtKB-UniRule"/>
</dbReference>
<dbReference type="GO" id="GO:0046872">
    <property type="term" value="F:metal ion binding"/>
    <property type="evidence" value="ECO:0007669"/>
    <property type="project" value="UniProtKB-KW"/>
</dbReference>
<dbReference type="GO" id="GO:0004632">
    <property type="term" value="F:phosphopantothenate--cysteine ligase activity"/>
    <property type="evidence" value="ECO:0007669"/>
    <property type="project" value="UniProtKB-UniRule"/>
</dbReference>
<gene>
    <name evidence="3 7" type="primary">coaBC</name>
    <name evidence="7" type="ORF">OXPF_21460</name>
</gene>
<keyword evidence="3 4" id="KW-0285">Flavoprotein</keyword>
<protein>
    <recommendedName>
        <fullName evidence="3">Coenzyme A biosynthesis bifunctional protein CoaBC</fullName>
    </recommendedName>
    <alternativeName>
        <fullName evidence="3">DNA/pantothenate metabolism flavoprotein</fullName>
    </alternativeName>
    <alternativeName>
        <fullName evidence="3">Phosphopantothenoylcysteine synthetase/decarboxylase</fullName>
        <shortName evidence="3">PPCS-PPCDC</shortName>
    </alternativeName>
    <domain>
        <recommendedName>
            <fullName evidence="3">Phosphopantothenoylcysteine decarboxylase</fullName>
            <shortName evidence="3">PPC decarboxylase</shortName>
            <shortName evidence="3">PPC-DC</shortName>
            <ecNumber evidence="3">4.1.1.36</ecNumber>
        </recommendedName>
        <alternativeName>
            <fullName evidence="3">CoaC</fullName>
        </alternativeName>
    </domain>
    <domain>
        <recommendedName>
            <fullName evidence="3">Phosphopantothenate--cysteine ligase</fullName>
            <ecNumber evidence="3">6.3.2.5</ecNumber>
        </recommendedName>
        <alternativeName>
            <fullName evidence="3">CoaB</fullName>
        </alternativeName>
        <alternativeName>
            <fullName evidence="3">Phosphopantothenoylcysteine synthetase</fullName>
            <shortName evidence="3">PPC synthetase</shortName>
            <shortName evidence="3">PPC-S</shortName>
        </alternativeName>
    </domain>
</protein>
<dbReference type="Pfam" id="PF04127">
    <property type="entry name" value="DFP"/>
    <property type="match status" value="1"/>
</dbReference>
<feature type="binding site" evidence="3">
    <location>
        <position position="288"/>
    </location>
    <ligand>
        <name>CTP</name>
        <dbReference type="ChEBI" id="CHEBI:37563"/>
    </ligand>
</feature>
<dbReference type="OrthoDB" id="9802554at2"/>
<dbReference type="Pfam" id="PF02441">
    <property type="entry name" value="Flavoprotein"/>
    <property type="match status" value="1"/>
</dbReference>
<proteinExistence type="inferred from homology"/>
<dbReference type="Proteomes" id="UP000050326">
    <property type="component" value="Unassembled WGS sequence"/>
</dbReference>
<keyword evidence="3" id="KW-0511">Multifunctional enzyme</keyword>
<comment type="function">
    <text evidence="3">Catalyzes two sequential steps in the biosynthesis of coenzyme A. In the first step cysteine is conjugated to 4'-phosphopantothenate to form 4-phosphopantothenoylcysteine. In the second step the latter compound is decarboxylated to form 4'-phosphopantotheine.</text>
</comment>
<dbReference type="EMBL" id="LKET01000032">
    <property type="protein sequence ID" value="KPU43981.1"/>
    <property type="molecule type" value="Genomic_DNA"/>
</dbReference>
<feature type="domain" description="DNA/pantothenate metabolism flavoprotein C-terminal" evidence="6">
    <location>
        <begin position="186"/>
        <end position="393"/>
    </location>
</feature>
<comment type="caution">
    <text evidence="3">Lacks conserved residue(s) required for the propagation of feature annotation.</text>
</comment>
<dbReference type="UniPathway" id="UPA00241">
    <property type="reaction ID" value="UER00353"/>
</dbReference>
<dbReference type="AlphaFoldDB" id="A0A0P8WZQ4"/>
<dbReference type="GO" id="GO:0071513">
    <property type="term" value="C:phosphopantothenoylcysteine decarboxylase complex"/>
    <property type="evidence" value="ECO:0007669"/>
    <property type="project" value="TreeGrafter"/>
</dbReference>
<feature type="binding site" evidence="3">
    <location>
        <position position="278"/>
    </location>
    <ligand>
        <name>CTP</name>
        <dbReference type="ChEBI" id="CHEBI:37563"/>
    </ligand>
</feature>
<keyword evidence="3" id="KW-0479">Metal-binding</keyword>
<dbReference type="Gene3D" id="3.40.50.10300">
    <property type="entry name" value="CoaB-like"/>
    <property type="match status" value="1"/>
</dbReference>
<dbReference type="InterPro" id="IPR003382">
    <property type="entry name" value="Flavoprotein"/>
</dbReference>
<organism evidence="7 8">
    <name type="scientific">Oxobacter pfennigii</name>
    <dbReference type="NCBI Taxonomy" id="36849"/>
    <lineage>
        <taxon>Bacteria</taxon>
        <taxon>Bacillati</taxon>
        <taxon>Bacillota</taxon>
        <taxon>Clostridia</taxon>
        <taxon>Eubacteriales</taxon>
        <taxon>Clostridiaceae</taxon>
        <taxon>Oxobacter</taxon>
    </lineage>
</organism>
<feature type="binding site" evidence="3">
    <location>
        <position position="340"/>
    </location>
    <ligand>
        <name>CTP</name>
        <dbReference type="ChEBI" id="CHEBI:37563"/>
    </ligand>
</feature>
<comment type="cofactor">
    <cofactor evidence="3">
        <name>Mg(2+)</name>
        <dbReference type="ChEBI" id="CHEBI:18420"/>
    </cofactor>
</comment>
<accession>A0A0P8WZQ4</accession>
<dbReference type="PANTHER" id="PTHR14359:SF6">
    <property type="entry name" value="PHOSPHOPANTOTHENOYLCYSTEINE DECARBOXYLASE"/>
    <property type="match status" value="1"/>
</dbReference>
<dbReference type="HAMAP" id="MF_02225">
    <property type="entry name" value="CoaBC"/>
    <property type="match status" value="1"/>
</dbReference>
<dbReference type="RefSeq" id="WP_054875187.1">
    <property type="nucleotide sequence ID" value="NZ_LKET01000032.1"/>
</dbReference>
<comment type="function">
    <text evidence="4">Catalyzes two steps in the biosynthesis of coenzyme A. In the first step cysteine is conjugated to 4'-phosphopantothenate to form 4-phosphopantothenoylcysteine, in the latter compound is decarboxylated to form 4'-phosphopantotheine.</text>
</comment>
<dbReference type="InterPro" id="IPR007085">
    <property type="entry name" value="DNA/pantothenate-metab_flavo_C"/>
</dbReference>
<feature type="domain" description="Flavoprotein" evidence="5">
    <location>
        <begin position="5"/>
        <end position="175"/>
    </location>
</feature>